<comment type="subcellular location">
    <subcellularLocation>
        <location evidence="1">Membrane</location>
        <topology evidence="1">Multi-pass membrane protein</topology>
    </subcellularLocation>
</comment>
<feature type="transmembrane region" description="Helical" evidence="6">
    <location>
        <begin position="631"/>
        <end position="647"/>
    </location>
</feature>
<evidence type="ECO:0000313" key="9">
    <source>
        <dbReference type="Proteomes" id="UP001336835"/>
    </source>
</evidence>
<dbReference type="PANTHER" id="PTHR43243:SF4">
    <property type="entry name" value="CATIONIC AMINO ACID TRANSPORTER 4"/>
    <property type="match status" value="1"/>
</dbReference>
<sequence length="658" mass="71866">MFGKTTKQQMFEKLFRKKSISKILEDAAKGYGDHGDALHKTLGVRDLTAFGIAAIIGAGIFSTIGKASADGGPAVIFLFIFTAVACSFAAFAYAEFASMVPVSGSAYTYSYVAFGELVAWIIGWSLIMEYAIGNITVAISWSDYFTGLLSSIRIPALGIDNGINIPDWATMDYLSALNGHKHAEALLSAGKSVANLDEVTRIASHAWTTAPQIGGFHLVADLPALAIIIFITWLIYRGMKESRNASNAMVVVKLAVILLVLAVGVFYIDTKNWNPFAPNGVSGILKGVSAVFFAYIGFDAISTTAEECKNPQRDLPRGMMWAIIICTVLYIAIALVLTGIVRSDSLAVGDPLAFVFDQIDLKLMSGIIAVSAVFAMASVLLVFQMGQPRIWMSMSRDGLLPKSFSKIHPKYKTPSFATIVVGFVVAVPSLFMNLTIVTDLCSIGTLFAFVLVCAGVLVLQNKPDVQRGKFRIPYVNSKFIIPIAFIAVLAVAFTKFKPETMAFITNETKINGPVAFITSLNEKELETVKREISTNPVVLQGKQIDAEAYLNSLTPAQYDNFMTKSSISYAKKYESGWSLFKHKIPMWIFLFICVIIAYFCITKNLSLIPVLGLICCLYMMCELGISNWIGFGIWLVVGLVIYFLYGFKHSKLGQAPTN</sequence>
<dbReference type="EMBL" id="JAZDQT010000002">
    <property type="protein sequence ID" value="MEE1945473.1"/>
    <property type="molecule type" value="Genomic_DNA"/>
</dbReference>
<evidence type="ECO:0000259" key="7">
    <source>
        <dbReference type="Pfam" id="PF13906"/>
    </source>
</evidence>
<dbReference type="Gene3D" id="1.20.1740.10">
    <property type="entry name" value="Amino acid/polyamine transporter I"/>
    <property type="match status" value="1"/>
</dbReference>
<keyword evidence="3 6" id="KW-0812">Transmembrane</keyword>
<feature type="transmembrane region" description="Helical" evidence="6">
    <location>
        <begin position="74"/>
        <end position="94"/>
    </location>
</feature>
<feature type="transmembrane region" description="Helical" evidence="6">
    <location>
        <begin position="442"/>
        <end position="459"/>
    </location>
</feature>
<feature type="transmembrane region" description="Helical" evidence="6">
    <location>
        <begin position="319"/>
        <end position="341"/>
    </location>
</feature>
<dbReference type="Proteomes" id="UP001336835">
    <property type="component" value="Unassembled WGS sequence"/>
</dbReference>
<feature type="transmembrane region" description="Helical" evidence="6">
    <location>
        <begin position="361"/>
        <end position="383"/>
    </location>
</feature>
<feature type="transmembrane region" description="Helical" evidence="6">
    <location>
        <begin position="248"/>
        <end position="268"/>
    </location>
</feature>
<reference evidence="8 9" key="1">
    <citation type="submission" date="2024-01" db="EMBL/GenBank/DDBJ databases">
        <title>Pedobacter sp. nov., isolated from fresh soil.</title>
        <authorList>
            <person name="Le N.T.T."/>
        </authorList>
    </citation>
    <scope>NUCLEOTIDE SEQUENCE [LARGE SCALE GENOMIC DNA]</scope>
    <source>
        <strain evidence="8 9">KR3-3</strain>
    </source>
</reference>
<feature type="transmembrane region" description="Helical" evidence="6">
    <location>
        <begin position="479"/>
        <end position="496"/>
    </location>
</feature>
<dbReference type="InterPro" id="IPR029485">
    <property type="entry name" value="CAT_C"/>
</dbReference>
<feature type="transmembrane region" description="Helical" evidence="6">
    <location>
        <begin position="584"/>
        <end position="601"/>
    </location>
</feature>
<keyword evidence="2" id="KW-0813">Transport</keyword>
<feature type="transmembrane region" description="Helical" evidence="6">
    <location>
        <begin position="47"/>
        <end position="68"/>
    </location>
</feature>
<name>A0ABU7I7P4_9SPHI</name>
<accession>A0ABU7I7P4</accession>
<evidence type="ECO:0000256" key="2">
    <source>
        <dbReference type="ARBA" id="ARBA00022448"/>
    </source>
</evidence>
<dbReference type="PANTHER" id="PTHR43243">
    <property type="entry name" value="INNER MEMBRANE TRANSPORTER YGJI-RELATED"/>
    <property type="match status" value="1"/>
</dbReference>
<keyword evidence="5 6" id="KW-0472">Membrane</keyword>
<feature type="transmembrane region" description="Helical" evidence="6">
    <location>
        <begin position="216"/>
        <end position="236"/>
    </location>
</feature>
<keyword evidence="4 6" id="KW-1133">Transmembrane helix</keyword>
<feature type="transmembrane region" description="Helical" evidence="6">
    <location>
        <begin position="280"/>
        <end position="298"/>
    </location>
</feature>
<evidence type="ECO:0000256" key="6">
    <source>
        <dbReference type="SAM" id="Phobius"/>
    </source>
</evidence>
<evidence type="ECO:0000256" key="1">
    <source>
        <dbReference type="ARBA" id="ARBA00004141"/>
    </source>
</evidence>
<dbReference type="Pfam" id="PF13520">
    <property type="entry name" value="AA_permease_2"/>
    <property type="match status" value="1"/>
</dbReference>
<organism evidence="8 9">
    <name type="scientific">Pedobacter albus</name>
    <dbReference type="NCBI Taxonomy" id="3113905"/>
    <lineage>
        <taxon>Bacteria</taxon>
        <taxon>Pseudomonadati</taxon>
        <taxon>Bacteroidota</taxon>
        <taxon>Sphingobacteriia</taxon>
        <taxon>Sphingobacteriales</taxon>
        <taxon>Sphingobacteriaceae</taxon>
        <taxon>Pedobacter</taxon>
    </lineage>
</organism>
<dbReference type="Pfam" id="PF13906">
    <property type="entry name" value="AA_permease_C"/>
    <property type="match status" value="1"/>
</dbReference>
<evidence type="ECO:0000256" key="3">
    <source>
        <dbReference type="ARBA" id="ARBA00022692"/>
    </source>
</evidence>
<feature type="transmembrane region" description="Helical" evidence="6">
    <location>
        <begin position="416"/>
        <end position="436"/>
    </location>
</feature>
<protein>
    <submittedName>
        <fullName evidence="8">Amino acid permease</fullName>
    </submittedName>
</protein>
<evidence type="ECO:0000256" key="5">
    <source>
        <dbReference type="ARBA" id="ARBA00023136"/>
    </source>
</evidence>
<evidence type="ECO:0000256" key="4">
    <source>
        <dbReference type="ARBA" id="ARBA00022989"/>
    </source>
</evidence>
<dbReference type="InterPro" id="IPR002293">
    <property type="entry name" value="AA/rel_permease1"/>
</dbReference>
<comment type="caution">
    <text evidence="8">The sequence shown here is derived from an EMBL/GenBank/DDBJ whole genome shotgun (WGS) entry which is preliminary data.</text>
</comment>
<keyword evidence="9" id="KW-1185">Reference proteome</keyword>
<gene>
    <name evidence="8" type="ORF">VRU48_10160</name>
</gene>
<proteinExistence type="predicted"/>
<evidence type="ECO:0000313" key="8">
    <source>
        <dbReference type="EMBL" id="MEE1945473.1"/>
    </source>
</evidence>
<feature type="domain" description="Cationic amino acid transporter C-terminal" evidence="7">
    <location>
        <begin position="607"/>
        <end position="650"/>
    </location>
</feature>